<dbReference type="InterPro" id="IPR044137">
    <property type="entry name" value="AcnA_IRP_Swivel"/>
</dbReference>
<dbReference type="Gene3D" id="3.30.499.10">
    <property type="entry name" value="Aconitase, domain 3"/>
    <property type="match status" value="2"/>
</dbReference>
<dbReference type="Pfam" id="PF00330">
    <property type="entry name" value="Aconitase"/>
    <property type="match status" value="1"/>
</dbReference>
<dbReference type="GO" id="GO:0046872">
    <property type="term" value="F:metal ion binding"/>
    <property type="evidence" value="ECO:0007669"/>
    <property type="project" value="UniProtKB-KW"/>
</dbReference>
<dbReference type="GO" id="GO:0050892">
    <property type="term" value="P:intestinal absorption"/>
    <property type="evidence" value="ECO:0007669"/>
    <property type="project" value="Ensembl"/>
</dbReference>
<evidence type="ECO:0000256" key="11">
    <source>
        <dbReference type="ARBA" id="ARBA00023014"/>
    </source>
</evidence>
<dbReference type="NCBIfam" id="TIGR01341">
    <property type="entry name" value="aconitase_1"/>
    <property type="match status" value="1"/>
</dbReference>
<keyword evidence="6 18" id="KW-0004">4Fe-4S</keyword>
<dbReference type="Proteomes" id="UP000694380">
    <property type="component" value="Unplaced"/>
</dbReference>
<evidence type="ECO:0000313" key="19">
    <source>
        <dbReference type="Ensembl" id="ENSCPBP00000010522.1"/>
    </source>
</evidence>
<dbReference type="SUPFAM" id="SSF52016">
    <property type="entry name" value="LeuD/IlvD-like"/>
    <property type="match status" value="1"/>
</dbReference>
<dbReference type="PANTHER" id="PTHR11670">
    <property type="entry name" value="ACONITASE/IRON-RESPONSIVE ELEMENT FAMILY MEMBER"/>
    <property type="match status" value="1"/>
</dbReference>
<evidence type="ECO:0000256" key="8">
    <source>
        <dbReference type="ARBA" id="ARBA00022723"/>
    </source>
</evidence>
<dbReference type="FunFam" id="3.30.499.10:FF:000005">
    <property type="entry name" value="cytoplasmic aconitate hydratase"/>
    <property type="match status" value="1"/>
</dbReference>
<comment type="similarity">
    <text evidence="3 18">Belongs to the aconitase/IPM isomerase family.</text>
</comment>
<dbReference type="InterPro" id="IPR015931">
    <property type="entry name" value="Acnase/IPM_dHydase_lsu_aba_1/3"/>
</dbReference>
<dbReference type="GO" id="GO:0051538">
    <property type="term" value="F:3 iron, 4 sulfur cluster binding"/>
    <property type="evidence" value="ECO:0007669"/>
    <property type="project" value="Ensembl"/>
</dbReference>
<keyword evidence="12" id="KW-0456">Lyase</keyword>
<dbReference type="FunFam" id="3.30.499.10:FF:000002">
    <property type="entry name" value="Aconitate hydratase"/>
    <property type="match status" value="1"/>
</dbReference>
<dbReference type="GO" id="GO:0006417">
    <property type="term" value="P:regulation of translation"/>
    <property type="evidence" value="ECO:0007669"/>
    <property type="project" value="Ensembl"/>
</dbReference>
<dbReference type="GeneTree" id="ENSGT00940000157772"/>
<dbReference type="InterPro" id="IPR001030">
    <property type="entry name" value="Acoase/IPM_deHydtase_lsu_aba"/>
</dbReference>
<dbReference type="CDD" id="cd01586">
    <property type="entry name" value="AcnA_IRP"/>
    <property type="match status" value="1"/>
</dbReference>
<keyword evidence="10 18" id="KW-0408">Iron</keyword>
<comment type="cofactor">
    <cofactor evidence="1">
        <name>[4Fe-4S] cluster</name>
        <dbReference type="ChEBI" id="CHEBI:49883"/>
    </cofactor>
</comment>
<dbReference type="GeneID" id="101952327"/>
<evidence type="ECO:0000256" key="12">
    <source>
        <dbReference type="ARBA" id="ARBA00023239"/>
    </source>
</evidence>
<reference evidence="19" key="2">
    <citation type="submission" date="2025-09" db="UniProtKB">
        <authorList>
            <consortium name="Ensembl"/>
        </authorList>
    </citation>
    <scope>IDENTIFICATION</scope>
</reference>
<dbReference type="GO" id="GO:0005739">
    <property type="term" value="C:mitochondrion"/>
    <property type="evidence" value="ECO:0007669"/>
    <property type="project" value="Ensembl"/>
</dbReference>
<dbReference type="Gene3D" id="6.10.190.10">
    <property type="match status" value="1"/>
</dbReference>
<evidence type="ECO:0000256" key="18">
    <source>
        <dbReference type="RuleBase" id="RU361275"/>
    </source>
</evidence>
<dbReference type="GO" id="GO:0005794">
    <property type="term" value="C:Golgi apparatus"/>
    <property type="evidence" value="ECO:0007669"/>
    <property type="project" value="Ensembl"/>
</dbReference>
<dbReference type="GO" id="GO:0003994">
    <property type="term" value="F:aconitate hydratase activity"/>
    <property type="evidence" value="ECO:0007669"/>
    <property type="project" value="UniProtKB-EC"/>
</dbReference>
<organism evidence="19 20">
    <name type="scientific">Chrysemys picta bellii</name>
    <name type="common">Western painted turtle</name>
    <name type="synonym">Emys bellii</name>
    <dbReference type="NCBI Taxonomy" id="8478"/>
    <lineage>
        <taxon>Eukaryota</taxon>
        <taxon>Metazoa</taxon>
        <taxon>Chordata</taxon>
        <taxon>Craniata</taxon>
        <taxon>Vertebrata</taxon>
        <taxon>Euteleostomi</taxon>
        <taxon>Archelosauria</taxon>
        <taxon>Testudinata</taxon>
        <taxon>Testudines</taxon>
        <taxon>Cryptodira</taxon>
        <taxon>Durocryptodira</taxon>
        <taxon>Testudinoidea</taxon>
        <taxon>Emydidae</taxon>
        <taxon>Chrysemys</taxon>
    </lineage>
</organism>
<evidence type="ECO:0000256" key="9">
    <source>
        <dbReference type="ARBA" id="ARBA00022884"/>
    </source>
</evidence>
<dbReference type="InterPro" id="IPR018136">
    <property type="entry name" value="Aconitase_4Fe-4S_BS"/>
</dbReference>
<dbReference type="GO" id="GO:0006879">
    <property type="term" value="P:intracellular iron ion homeostasis"/>
    <property type="evidence" value="ECO:0007669"/>
    <property type="project" value="Ensembl"/>
</dbReference>
<dbReference type="GO" id="GO:0009791">
    <property type="term" value="P:post-embryonic development"/>
    <property type="evidence" value="ECO:0007669"/>
    <property type="project" value="Ensembl"/>
</dbReference>
<keyword evidence="20" id="KW-1185">Reference proteome</keyword>
<dbReference type="Pfam" id="PF00694">
    <property type="entry name" value="Aconitase_C"/>
    <property type="match status" value="1"/>
</dbReference>
<keyword evidence="8" id="KW-0479">Metal-binding</keyword>
<keyword evidence="7 18" id="KW-0963">Cytoplasm</keyword>
<dbReference type="GO" id="GO:0051539">
    <property type="term" value="F:4 iron, 4 sulfur cluster binding"/>
    <property type="evidence" value="ECO:0007669"/>
    <property type="project" value="UniProtKB-KW"/>
</dbReference>
<protein>
    <recommendedName>
        <fullName evidence="5">Cytoplasmic aconitate hydratase</fullName>
        <ecNumber evidence="4">4.2.1.3</ecNumber>
    </recommendedName>
    <alternativeName>
        <fullName evidence="15">Citrate hydro-lyase</fullName>
    </alternativeName>
    <alternativeName>
        <fullName evidence="16">Iron-responsive element-binding protein 1</fullName>
    </alternativeName>
</protein>
<accession>A0A8C3FKM5</accession>
<comment type="catalytic activity">
    <reaction evidence="13">
        <text>citrate = D-threo-isocitrate</text>
        <dbReference type="Rhea" id="RHEA:10336"/>
        <dbReference type="ChEBI" id="CHEBI:15562"/>
        <dbReference type="ChEBI" id="CHEBI:16947"/>
        <dbReference type="EC" id="4.2.1.3"/>
    </reaction>
</comment>
<evidence type="ECO:0000313" key="20">
    <source>
        <dbReference type="Proteomes" id="UP000694380"/>
    </source>
</evidence>
<dbReference type="GO" id="GO:0030350">
    <property type="term" value="F:iron-responsive element binding"/>
    <property type="evidence" value="ECO:0007669"/>
    <property type="project" value="Ensembl"/>
</dbReference>
<evidence type="ECO:0000256" key="15">
    <source>
        <dbReference type="ARBA" id="ARBA00029682"/>
    </source>
</evidence>
<dbReference type="EC" id="4.2.1.3" evidence="4"/>
<evidence type="ECO:0000256" key="17">
    <source>
        <dbReference type="ARBA" id="ARBA00045491"/>
    </source>
</evidence>
<keyword evidence="11 18" id="KW-0411">Iron-sulfur</keyword>
<dbReference type="PRINTS" id="PR00415">
    <property type="entry name" value="ACONITASE"/>
</dbReference>
<dbReference type="InterPro" id="IPR015928">
    <property type="entry name" value="Aconitase/3IPM_dehydase_swvl"/>
</dbReference>
<evidence type="ECO:0000256" key="16">
    <source>
        <dbReference type="ARBA" id="ARBA00033207"/>
    </source>
</evidence>
<dbReference type="OMA" id="NGGIMQY"/>
<dbReference type="CDD" id="cd01580">
    <property type="entry name" value="AcnA_IRP_Swivel"/>
    <property type="match status" value="1"/>
</dbReference>
<dbReference type="NCBIfam" id="NF006757">
    <property type="entry name" value="PRK09277.1"/>
    <property type="match status" value="1"/>
</dbReference>
<dbReference type="FunFam" id="3.20.19.10:FF:000005">
    <property type="entry name" value="Iron-responsive element-binding protein 2"/>
    <property type="match status" value="1"/>
</dbReference>
<dbReference type="SUPFAM" id="SSF53732">
    <property type="entry name" value="Aconitase iron-sulfur domain"/>
    <property type="match status" value="1"/>
</dbReference>
<evidence type="ECO:0000256" key="6">
    <source>
        <dbReference type="ARBA" id="ARBA00022485"/>
    </source>
</evidence>
<dbReference type="OrthoDB" id="2279155at2759"/>
<dbReference type="Ensembl" id="ENSCPBT00000012625.1">
    <property type="protein sequence ID" value="ENSCPBP00000010522.1"/>
    <property type="gene ID" value="ENSCPBG00000008077.1"/>
</dbReference>
<evidence type="ECO:0000256" key="1">
    <source>
        <dbReference type="ARBA" id="ARBA00001966"/>
    </source>
</evidence>
<comment type="subcellular location">
    <subcellularLocation>
        <location evidence="2">Cytoplasm</location>
        <location evidence="2">Cytosol</location>
    </subcellularLocation>
</comment>
<comment type="function">
    <text evidence="14">Conversely, when cellular iron levels are high, binds a 4Fe-4S cluster which precludes RNA binding activity and promotes the aconitase activity, the isomerization of citrate to isocitrate via cis-aconitate.</text>
</comment>
<sequence length="889" mass="98142">MSNPFAWIAEPLNPNQPAKKFFNLNKLGDARYGRLPFSIRVLLEAAVRNCDEFLVKKEDVENILNWNVMQSKNVEVPFNPARVILQDLTGVPAVVDFAAMRDAVKKLGGDPEKINPICPADLVIDHSIQVDFNRRSDSLQKNQELEFERNKERFEFLKWGSQAFHNMKIIPPGSGIVHQVNLEYLARVVFDQNGYYYPDSLVGTDSHTTMIDGLGVLGWGVGGIEAEAVMLGQPISMVLPKVIGYKLMGNPHPLVTSTDIVLTVTKHLRQVGVVGKFVEFFGPGVAQLSIADRATIANMCPEYGATAAFFPVDEVSIRYLIQTGRDEEKIKHIKNYLVAVGMFRDFNNSAQDPDFTQVVELDLHTVVPCCSGPKRPQDKVAVSEMKKDFETCLGAKQGFKGFSVAPERHGDRVKFVHNGSDFELTHGSVVIAAITSCTNTSNPSVMLGAGLLAKKAVDAGLTVKPYIKTSLSPGSGVVTYYLRESGVMPYLAQLGFDVVGYGCMTCIGNSGPLPEAVAEAITQGDLIAVGVLSGNRNFEGRIHPNTRANYLASPPLVIAYAIAGTIRIDFEIEPLGVNAEGKEIFLKDLWPTRDEIQAVERQYVIPGMFKEVYQKIETVNESWNALDAPSDTLYTWNPKSTYIKSPPFFENLTLELQPPKSIVDAYVLLNLGDSVTTDHISPAGNIARNSPAARYLTSRSLTPREFNSYGSRRGNDAVMVRGTFANIRLSNKFINKQAPQTIHFPSGETLDVFDAAERYKQAGHPLIVLTGKEYGSGSSRDWAAKGPFLLGIKAILAESYERIHRSNLVGMGVIPLQYLPGEDAESLGLTGRERYTIVIPEELAPRMKVQIKLDTGKTFHALMRFDTDVELTYFRNGGILNYMIRKMAS</sequence>
<dbReference type="InterPro" id="IPR006249">
    <property type="entry name" value="Aconitase/IRP2"/>
</dbReference>
<dbReference type="InterPro" id="IPR036008">
    <property type="entry name" value="Aconitase_4Fe-4S_dom"/>
</dbReference>
<dbReference type="NCBIfam" id="NF009520">
    <property type="entry name" value="PRK12881.1"/>
    <property type="match status" value="1"/>
</dbReference>
<name>A0A8C3FKM5_CHRPI</name>
<evidence type="ECO:0000256" key="7">
    <source>
        <dbReference type="ARBA" id="ARBA00022490"/>
    </source>
</evidence>
<dbReference type="CTD" id="48"/>
<evidence type="ECO:0000256" key="10">
    <source>
        <dbReference type="ARBA" id="ARBA00023004"/>
    </source>
</evidence>
<gene>
    <name evidence="19" type="primary">ACO1</name>
</gene>
<keyword evidence="9" id="KW-0694">RNA-binding</keyword>
<dbReference type="GO" id="GO:0005783">
    <property type="term" value="C:endoplasmic reticulum"/>
    <property type="evidence" value="ECO:0007669"/>
    <property type="project" value="Ensembl"/>
</dbReference>
<comment type="function">
    <text evidence="17">Bifunctional iron sensor that switches between 2 activities depending on iron availability. Iron deprivation, promotes its mRNA binding activity through which it regulates the expression of genes involved in iron uptake, sequestration and utilization. Binds to iron-responsive elements (IRES) in the untranslated region of target mRNAs preventing for instance the translation of ferritin and aminolevulinic acid synthase and stabilizing the transferrin receptor mRNA.</text>
</comment>
<dbReference type="GO" id="GO:0005829">
    <property type="term" value="C:cytosol"/>
    <property type="evidence" value="ECO:0007669"/>
    <property type="project" value="UniProtKB-SubCell"/>
</dbReference>
<evidence type="ECO:0000256" key="14">
    <source>
        <dbReference type="ARBA" id="ARBA00024990"/>
    </source>
</evidence>
<dbReference type="PROSITE" id="PS00450">
    <property type="entry name" value="ACONITASE_1"/>
    <property type="match status" value="1"/>
</dbReference>
<dbReference type="GO" id="GO:0010040">
    <property type="term" value="P:response to iron(II) ion"/>
    <property type="evidence" value="ECO:0007669"/>
    <property type="project" value="Ensembl"/>
</dbReference>
<evidence type="ECO:0000256" key="4">
    <source>
        <dbReference type="ARBA" id="ARBA00012926"/>
    </source>
</evidence>
<dbReference type="InterPro" id="IPR000573">
    <property type="entry name" value="AconitaseA/IPMdHydase_ssu_swvl"/>
</dbReference>
<reference evidence="19" key="1">
    <citation type="submission" date="2025-08" db="UniProtKB">
        <authorList>
            <consortium name="Ensembl"/>
        </authorList>
    </citation>
    <scope>IDENTIFICATION</scope>
</reference>
<dbReference type="KEGG" id="cpic:101952327"/>
<dbReference type="GO" id="GO:0006101">
    <property type="term" value="P:citrate metabolic process"/>
    <property type="evidence" value="ECO:0007669"/>
    <property type="project" value="Ensembl"/>
</dbReference>
<dbReference type="GO" id="GO:0006740">
    <property type="term" value="P:NADPH regeneration"/>
    <property type="evidence" value="ECO:0007669"/>
    <property type="project" value="Ensembl"/>
</dbReference>
<dbReference type="AlphaFoldDB" id="A0A8C3FKM5"/>
<dbReference type="PROSITE" id="PS01244">
    <property type="entry name" value="ACONITASE_2"/>
    <property type="match status" value="1"/>
</dbReference>
<evidence type="ECO:0000256" key="13">
    <source>
        <dbReference type="ARBA" id="ARBA00023501"/>
    </source>
</evidence>
<evidence type="ECO:0000256" key="2">
    <source>
        <dbReference type="ARBA" id="ARBA00004514"/>
    </source>
</evidence>
<evidence type="ECO:0000256" key="5">
    <source>
        <dbReference type="ARBA" id="ARBA00020255"/>
    </source>
</evidence>
<evidence type="ECO:0000256" key="3">
    <source>
        <dbReference type="ARBA" id="ARBA00007185"/>
    </source>
</evidence>
<dbReference type="Gene3D" id="3.20.19.10">
    <property type="entry name" value="Aconitase, domain 4"/>
    <property type="match status" value="1"/>
</dbReference>
<proteinExistence type="inferred from homology"/>